<comment type="caution">
    <text evidence="2">The sequence shown here is derived from an EMBL/GenBank/DDBJ whole genome shotgun (WGS) entry which is preliminary data.</text>
</comment>
<dbReference type="PANTHER" id="PTHR42085:SF2">
    <property type="entry name" value="F-BOX DOMAIN-CONTAINING PROTEIN"/>
    <property type="match status" value="1"/>
</dbReference>
<dbReference type="PANTHER" id="PTHR42085">
    <property type="entry name" value="F-BOX DOMAIN-CONTAINING PROTEIN"/>
    <property type="match status" value="1"/>
</dbReference>
<organism evidence="2 3">
    <name type="scientific">Oleoguttula mirabilis</name>
    <dbReference type="NCBI Taxonomy" id="1507867"/>
    <lineage>
        <taxon>Eukaryota</taxon>
        <taxon>Fungi</taxon>
        <taxon>Dikarya</taxon>
        <taxon>Ascomycota</taxon>
        <taxon>Pezizomycotina</taxon>
        <taxon>Dothideomycetes</taxon>
        <taxon>Dothideomycetidae</taxon>
        <taxon>Mycosphaerellales</taxon>
        <taxon>Teratosphaeriaceae</taxon>
        <taxon>Oleoguttula</taxon>
    </lineage>
</organism>
<dbReference type="EMBL" id="JAVFHQ010000017">
    <property type="protein sequence ID" value="KAK4545993.1"/>
    <property type="molecule type" value="Genomic_DNA"/>
</dbReference>
<accession>A0AAV9JM57</accession>
<evidence type="ECO:0000313" key="2">
    <source>
        <dbReference type="EMBL" id="KAK4545993.1"/>
    </source>
</evidence>
<dbReference type="AlphaFoldDB" id="A0AAV9JM57"/>
<gene>
    <name evidence="2" type="ORF">LTR36_002557</name>
</gene>
<dbReference type="InterPro" id="IPR038883">
    <property type="entry name" value="AN11006-like"/>
</dbReference>
<feature type="compositionally biased region" description="Polar residues" evidence="1">
    <location>
        <begin position="99"/>
        <end position="109"/>
    </location>
</feature>
<evidence type="ECO:0000256" key="1">
    <source>
        <dbReference type="SAM" id="MobiDB-lite"/>
    </source>
</evidence>
<reference evidence="2 3" key="1">
    <citation type="submission" date="2021-11" db="EMBL/GenBank/DDBJ databases">
        <title>Black yeast isolated from Biological Soil Crust.</title>
        <authorList>
            <person name="Kurbessoian T."/>
        </authorList>
    </citation>
    <scope>NUCLEOTIDE SEQUENCE [LARGE SCALE GENOMIC DNA]</scope>
    <source>
        <strain evidence="2 3">CCFEE 5522</strain>
    </source>
</reference>
<protein>
    <submittedName>
        <fullName evidence="2">Uncharacterized protein</fullName>
    </submittedName>
</protein>
<feature type="compositionally biased region" description="Acidic residues" evidence="1">
    <location>
        <begin position="114"/>
        <end position="123"/>
    </location>
</feature>
<proteinExistence type="predicted"/>
<dbReference type="Proteomes" id="UP001324427">
    <property type="component" value="Unassembled WGS sequence"/>
</dbReference>
<evidence type="ECO:0000313" key="3">
    <source>
        <dbReference type="Proteomes" id="UP001324427"/>
    </source>
</evidence>
<keyword evidence="3" id="KW-1185">Reference proteome</keyword>
<feature type="region of interest" description="Disordered" evidence="1">
    <location>
        <begin position="99"/>
        <end position="123"/>
    </location>
</feature>
<name>A0AAV9JM57_9PEZI</name>
<sequence>MTSFIDLPVELRNRIYMYALVLPFLIANDSVERTNLNARHPDWYRRDRLTACFNFLRTCVTVYNEASRMFWGCNTFLLCLEPVDGHVRDLEADFRRQMQGPTETRTWTVKSDDSEGAVEDLVR</sequence>